<dbReference type="Gene3D" id="2.130.10.10">
    <property type="entry name" value="YVTN repeat-like/Quinoprotein amine dehydrogenase"/>
    <property type="match status" value="2"/>
</dbReference>
<dbReference type="RefSeq" id="WP_404675932.1">
    <property type="nucleotide sequence ID" value="NZ_JBJDOT010000023.1"/>
</dbReference>
<dbReference type="SUPFAM" id="SSF50998">
    <property type="entry name" value="Quinoprotein alcohol dehydrogenase-like"/>
    <property type="match status" value="1"/>
</dbReference>
<dbReference type="PROSITE" id="PS50082">
    <property type="entry name" value="WD_REPEATS_2"/>
    <property type="match status" value="2"/>
</dbReference>
<proteinExistence type="predicted"/>
<organism evidence="4 5">
    <name type="scientific">Pseudoalteromonas rhizosphaerae</name>
    <dbReference type="NCBI Taxonomy" id="2518973"/>
    <lineage>
        <taxon>Bacteria</taxon>
        <taxon>Pseudomonadati</taxon>
        <taxon>Pseudomonadota</taxon>
        <taxon>Gammaproteobacteria</taxon>
        <taxon>Alteromonadales</taxon>
        <taxon>Pseudoalteromonadaceae</taxon>
        <taxon>Pseudoalteromonas</taxon>
    </lineage>
</organism>
<dbReference type="Proteomes" id="UP001620262">
    <property type="component" value="Unassembled WGS sequence"/>
</dbReference>
<reference evidence="4 5" key="1">
    <citation type="submission" date="2024-11" db="EMBL/GenBank/DDBJ databases">
        <title>The Natural Products Discovery Center: Release of the First 8490 Sequenced Strains for Exploring Actinobacteria Biosynthetic Diversity.</title>
        <authorList>
            <person name="Kalkreuter E."/>
            <person name="Kautsar S.A."/>
            <person name="Yang D."/>
            <person name="Bader C.D."/>
            <person name="Teijaro C.N."/>
            <person name="Fluegel L."/>
            <person name="Davis C.M."/>
            <person name="Simpson J.R."/>
            <person name="Lauterbach L."/>
            <person name="Steele A.D."/>
            <person name="Gui C."/>
            <person name="Meng S."/>
            <person name="Li G."/>
            <person name="Viehrig K."/>
            <person name="Ye F."/>
            <person name="Su P."/>
            <person name="Kiefer A.F."/>
            <person name="Nichols A."/>
            <person name="Cepeda A.J."/>
            <person name="Yan W."/>
            <person name="Fan B."/>
            <person name="Jiang Y."/>
            <person name="Adhikari A."/>
            <person name="Zheng C.-J."/>
            <person name="Schuster L."/>
            <person name="Cowan T.M."/>
            <person name="Smanski M.J."/>
            <person name="Chevrette M.G."/>
            <person name="De Carvalho L.P.S."/>
            <person name="Shen B."/>
        </authorList>
    </citation>
    <scope>NUCLEOTIDE SEQUENCE [LARGE SCALE GENOMIC DNA]</scope>
    <source>
        <strain evidence="4 5">NPDC078403</strain>
    </source>
</reference>
<dbReference type="SMART" id="SM00320">
    <property type="entry name" value="WD40"/>
    <property type="match status" value="5"/>
</dbReference>
<dbReference type="InterPro" id="IPR050505">
    <property type="entry name" value="WDR55/POC1"/>
</dbReference>
<dbReference type="InterPro" id="IPR015943">
    <property type="entry name" value="WD40/YVTN_repeat-like_dom_sf"/>
</dbReference>
<dbReference type="InterPro" id="IPR011047">
    <property type="entry name" value="Quinoprotein_ADH-like_sf"/>
</dbReference>
<keyword evidence="1 3" id="KW-0853">WD repeat</keyword>
<dbReference type="PROSITE" id="PS51257">
    <property type="entry name" value="PROKAR_LIPOPROTEIN"/>
    <property type="match status" value="1"/>
</dbReference>
<comment type="caution">
    <text evidence="4">The sequence shown here is derived from an EMBL/GenBank/DDBJ whole genome shotgun (WGS) entry which is preliminary data.</text>
</comment>
<dbReference type="PANTHER" id="PTHR44019:SF8">
    <property type="entry name" value="POC1 CENTRIOLAR PROTEIN HOMOLOG"/>
    <property type="match status" value="1"/>
</dbReference>
<sequence length="330" mass="36535">MRIRVRFCILTLVLIGILSALVGCSGEPVFEAPSTSQFRHTQEIVESAALSNDGQLSVVSEQGKVCVWDNKISKTLFSCISGDDAKHIELLGFSDDKTKFYISNRMSVHLFSVANGQLLGSWSTGKNIARDIAISANGQLIVVGYRSCEADVINSLTKQNTLFQVHRLDINSVALSADGQTALSGSSDKFSYLWSTKDGTILKEFKLATRVNHVSINENASLGFAIDSVDDRIFLDLNTGIKKAELNIFTNFIEFNHSRFVNDDKWFFTGSPKSTIQLWRVKDGTLLAEYKATQLRIRGSVLAVAYDKENKTIVSESSDGVLEVWPYQPK</sequence>
<evidence type="ECO:0000256" key="2">
    <source>
        <dbReference type="ARBA" id="ARBA00022737"/>
    </source>
</evidence>
<dbReference type="EMBL" id="JBJDOT010000023">
    <property type="protein sequence ID" value="MFK3865361.1"/>
    <property type="molecule type" value="Genomic_DNA"/>
</dbReference>
<dbReference type="PANTHER" id="PTHR44019">
    <property type="entry name" value="WD REPEAT-CONTAINING PROTEIN 55"/>
    <property type="match status" value="1"/>
</dbReference>
<keyword evidence="5" id="KW-1185">Reference proteome</keyword>
<feature type="repeat" description="WD" evidence="3">
    <location>
        <begin position="163"/>
        <end position="204"/>
    </location>
</feature>
<dbReference type="Pfam" id="PF00400">
    <property type="entry name" value="WD40"/>
    <property type="match status" value="1"/>
</dbReference>
<feature type="repeat" description="WD" evidence="3">
    <location>
        <begin position="301"/>
        <end position="330"/>
    </location>
</feature>
<protein>
    <submittedName>
        <fullName evidence="4">WD40 repeat domain-containing protein</fullName>
    </submittedName>
</protein>
<gene>
    <name evidence="4" type="ORF">ACI2JU_15995</name>
</gene>
<name>A0ABW8L021_9GAMM</name>
<accession>A0ABW8L021</accession>
<evidence type="ECO:0000256" key="3">
    <source>
        <dbReference type="PROSITE-ProRule" id="PRU00221"/>
    </source>
</evidence>
<evidence type="ECO:0000313" key="5">
    <source>
        <dbReference type="Proteomes" id="UP001620262"/>
    </source>
</evidence>
<evidence type="ECO:0000313" key="4">
    <source>
        <dbReference type="EMBL" id="MFK3865361.1"/>
    </source>
</evidence>
<keyword evidence="2" id="KW-0677">Repeat</keyword>
<dbReference type="InterPro" id="IPR001680">
    <property type="entry name" value="WD40_rpt"/>
</dbReference>
<evidence type="ECO:0000256" key="1">
    <source>
        <dbReference type="ARBA" id="ARBA00022574"/>
    </source>
</evidence>